<feature type="binding site" evidence="5">
    <location>
        <position position="200"/>
    </location>
    <ligand>
        <name>ATP</name>
        <dbReference type="ChEBI" id="CHEBI:30616"/>
    </ligand>
</feature>
<reference evidence="8 9" key="1">
    <citation type="submission" date="2019-08" db="EMBL/GenBank/DDBJ databases">
        <title>Complete genome sequence of Candidatus Uab amorphum.</title>
        <authorList>
            <person name="Shiratori T."/>
            <person name="Suzuki S."/>
            <person name="Kakizawa Y."/>
            <person name="Ishida K."/>
        </authorList>
    </citation>
    <scope>NUCLEOTIDE SEQUENCE [LARGE SCALE GENOMIC DNA]</scope>
    <source>
        <strain evidence="8 9">SRT547</strain>
    </source>
</reference>
<protein>
    <submittedName>
        <fullName evidence="8">Protein kinase</fullName>
    </submittedName>
</protein>
<dbReference type="SMART" id="SM00240">
    <property type="entry name" value="FHA"/>
    <property type="match status" value="1"/>
</dbReference>
<sequence length="638" mass="72742">MVNEEFDKSQENQGNQENKESKENKSEPQEEKDIFGTLRGVPVPEDNKLQDTVAISSEDPREKLSTPIVDETLQQNPITEDDKLSDTIAISPEDPREKITPKQVAAKQAAAKQVAAKQAAPKKRDRLIQQHNAEMSDDNLQDTVAISEDSRKKNFAPKKMAKQLELDTDRYLILSEIGSGGFGTVYKAFDNLLRREVAIKTIHFDQEYSHTIEYFEKEAHMLAQCNHPNIVQIYDVGKDGDNPCIVMEFVNGLNICDYVKLQRQMKNAKQIQTTICSYMIDFVDALNYMHKRDIYHQDIKPENMLVSLSNNCAKLVDFGLADRPRREESDSFYGTYGFTPPEKFEGRGIPRLHDIYAIGAVFFEILTGRPLHIGRKAEEIMFSVFHGTVQFFPEDMVDKRLEEICKKCLKKDPQQRYRNLSDLYNDLMDYSGNTANVNDYPYLSLVMGNKKLVFPLTHDKNFIGRTFSNHIVIPDPSISRSQAIIQTGKEIFIKNLSEVNKIKVGNKELDYEKEMKLTGYEKITICDYVFHYVPPSETSSMQPGIANIVAQASRSSTIDGTKGPISKTRLEAEQLGITQDQIKNSMWESTIQNNLNSTKATTNAQKQKSLDDGEIEEIKSSIQEMKKMLLKFEEKFAD</sequence>
<dbReference type="GO" id="GO:0004674">
    <property type="term" value="F:protein serine/threonine kinase activity"/>
    <property type="evidence" value="ECO:0007669"/>
    <property type="project" value="TreeGrafter"/>
</dbReference>
<feature type="compositionally biased region" description="Basic and acidic residues" evidence="6">
    <location>
        <begin position="1"/>
        <end position="10"/>
    </location>
</feature>
<dbReference type="PROSITE" id="PS00108">
    <property type="entry name" value="PROTEIN_KINASE_ST"/>
    <property type="match status" value="1"/>
</dbReference>
<dbReference type="PROSITE" id="PS50011">
    <property type="entry name" value="PROTEIN_KINASE_DOM"/>
    <property type="match status" value="1"/>
</dbReference>
<dbReference type="PROSITE" id="PS00107">
    <property type="entry name" value="PROTEIN_KINASE_ATP"/>
    <property type="match status" value="1"/>
</dbReference>
<evidence type="ECO:0000313" key="8">
    <source>
        <dbReference type="EMBL" id="BBM87817.1"/>
    </source>
</evidence>
<dbReference type="InterPro" id="IPR008984">
    <property type="entry name" value="SMAD_FHA_dom_sf"/>
</dbReference>
<organism evidence="8 9">
    <name type="scientific">Uabimicrobium amorphum</name>
    <dbReference type="NCBI Taxonomy" id="2596890"/>
    <lineage>
        <taxon>Bacteria</taxon>
        <taxon>Pseudomonadati</taxon>
        <taxon>Planctomycetota</taxon>
        <taxon>Candidatus Uabimicrobiia</taxon>
        <taxon>Candidatus Uabimicrobiales</taxon>
        <taxon>Candidatus Uabimicrobiaceae</taxon>
        <taxon>Candidatus Uabimicrobium</taxon>
    </lineage>
</organism>
<dbReference type="SUPFAM" id="SSF49879">
    <property type="entry name" value="SMAD/FHA domain"/>
    <property type="match status" value="1"/>
</dbReference>
<accession>A0A5S9F6E9</accession>
<evidence type="ECO:0000256" key="5">
    <source>
        <dbReference type="PROSITE-ProRule" id="PRU10141"/>
    </source>
</evidence>
<evidence type="ECO:0000313" key="9">
    <source>
        <dbReference type="Proteomes" id="UP000326354"/>
    </source>
</evidence>
<dbReference type="Proteomes" id="UP000326354">
    <property type="component" value="Chromosome"/>
</dbReference>
<keyword evidence="9" id="KW-1185">Reference proteome</keyword>
<proteinExistence type="predicted"/>
<dbReference type="EMBL" id="AP019860">
    <property type="protein sequence ID" value="BBM87817.1"/>
    <property type="molecule type" value="Genomic_DNA"/>
</dbReference>
<feature type="domain" description="Protein kinase" evidence="7">
    <location>
        <begin position="171"/>
        <end position="443"/>
    </location>
</feature>
<dbReference type="InterPro" id="IPR017441">
    <property type="entry name" value="Protein_kinase_ATP_BS"/>
</dbReference>
<dbReference type="InterPro" id="IPR008271">
    <property type="entry name" value="Ser/Thr_kinase_AS"/>
</dbReference>
<dbReference type="GO" id="GO:0005524">
    <property type="term" value="F:ATP binding"/>
    <property type="evidence" value="ECO:0007669"/>
    <property type="project" value="UniProtKB-UniRule"/>
</dbReference>
<evidence type="ECO:0000256" key="6">
    <source>
        <dbReference type="SAM" id="MobiDB-lite"/>
    </source>
</evidence>
<gene>
    <name evidence="8" type="ORF">UABAM_06232</name>
</gene>
<dbReference type="CDD" id="cd14014">
    <property type="entry name" value="STKc_PknB_like"/>
    <property type="match status" value="1"/>
</dbReference>
<evidence type="ECO:0000256" key="3">
    <source>
        <dbReference type="ARBA" id="ARBA00022777"/>
    </source>
</evidence>
<dbReference type="SUPFAM" id="SSF56112">
    <property type="entry name" value="Protein kinase-like (PK-like)"/>
    <property type="match status" value="1"/>
</dbReference>
<dbReference type="AlphaFoldDB" id="A0A5S9F6E9"/>
<dbReference type="InterPro" id="IPR000719">
    <property type="entry name" value="Prot_kinase_dom"/>
</dbReference>
<feature type="compositionally biased region" description="Basic and acidic residues" evidence="6">
    <location>
        <begin position="17"/>
        <end position="34"/>
    </location>
</feature>
<dbReference type="PANTHER" id="PTHR43289:SF6">
    <property type="entry name" value="SERINE_THREONINE-PROTEIN KINASE NEKL-3"/>
    <property type="match status" value="1"/>
</dbReference>
<dbReference type="Gene3D" id="2.60.200.20">
    <property type="match status" value="1"/>
</dbReference>
<keyword evidence="4 5" id="KW-0067">ATP-binding</keyword>
<feature type="region of interest" description="Disordered" evidence="6">
    <location>
        <begin position="1"/>
        <end position="107"/>
    </location>
</feature>
<dbReference type="KEGG" id="uam:UABAM_06232"/>
<keyword evidence="1" id="KW-0808">Transferase</keyword>
<dbReference type="PANTHER" id="PTHR43289">
    <property type="entry name" value="MITOGEN-ACTIVATED PROTEIN KINASE KINASE KINASE 20-RELATED"/>
    <property type="match status" value="1"/>
</dbReference>
<name>A0A5S9F6E9_UABAM</name>
<evidence type="ECO:0000259" key="7">
    <source>
        <dbReference type="PROSITE" id="PS50011"/>
    </source>
</evidence>
<evidence type="ECO:0000256" key="4">
    <source>
        <dbReference type="ARBA" id="ARBA00022840"/>
    </source>
</evidence>
<dbReference type="RefSeq" id="WP_173013667.1">
    <property type="nucleotide sequence ID" value="NZ_AP019860.1"/>
</dbReference>
<keyword evidence="3 8" id="KW-0418">Kinase</keyword>
<dbReference type="Gene3D" id="1.10.510.10">
    <property type="entry name" value="Transferase(Phosphotransferase) domain 1"/>
    <property type="match status" value="1"/>
</dbReference>
<dbReference type="SMART" id="SM00220">
    <property type="entry name" value="S_TKc"/>
    <property type="match status" value="1"/>
</dbReference>
<dbReference type="Pfam" id="PF00069">
    <property type="entry name" value="Pkinase"/>
    <property type="match status" value="1"/>
</dbReference>
<dbReference type="InterPro" id="IPR000253">
    <property type="entry name" value="FHA_dom"/>
</dbReference>
<evidence type="ECO:0000256" key="1">
    <source>
        <dbReference type="ARBA" id="ARBA00022679"/>
    </source>
</evidence>
<evidence type="ECO:0000256" key="2">
    <source>
        <dbReference type="ARBA" id="ARBA00022741"/>
    </source>
</evidence>
<dbReference type="InterPro" id="IPR011009">
    <property type="entry name" value="Kinase-like_dom_sf"/>
</dbReference>
<keyword evidence="2 5" id="KW-0547">Nucleotide-binding</keyword>
<dbReference type="CDD" id="cd00060">
    <property type="entry name" value="FHA"/>
    <property type="match status" value="1"/>
</dbReference>
<dbReference type="Pfam" id="PF00498">
    <property type="entry name" value="FHA"/>
    <property type="match status" value="1"/>
</dbReference>
<dbReference type="Gene3D" id="3.30.200.20">
    <property type="entry name" value="Phosphorylase Kinase, domain 1"/>
    <property type="match status" value="1"/>
</dbReference>